<keyword evidence="5" id="KW-0812">Transmembrane</keyword>
<dbReference type="Gene3D" id="3.80.10.10">
    <property type="entry name" value="Ribonuclease Inhibitor"/>
    <property type="match status" value="3"/>
</dbReference>
<dbReference type="InterPro" id="IPR013210">
    <property type="entry name" value="LRR_N_plant-typ"/>
</dbReference>
<evidence type="ECO:0000256" key="6">
    <source>
        <dbReference type="ARBA" id="ARBA00022729"/>
    </source>
</evidence>
<dbReference type="InterPro" id="IPR055414">
    <property type="entry name" value="LRR_R13L4/SHOC2-like"/>
</dbReference>
<dbReference type="SUPFAM" id="SSF52047">
    <property type="entry name" value="RNI-like"/>
    <property type="match status" value="1"/>
</dbReference>
<dbReference type="SMART" id="SM00369">
    <property type="entry name" value="LRR_TYP"/>
    <property type="match status" value="4"/>
</dbReference>
<dbReference type="eggNOG" id="KOG0619">
    <property type="taxonomic scope" value="Eukaryota"/>
</dbReference>
<evidence type="ECO:0000259" key="11">
    <source>
        <dbReference type="Pfam" id="PF08263"/>
    </source>
</evidence>
<dbReference type="InterPro" id="IPR001611">
    <property type="entry name" value="Leu-rich_rpt"/>
</dbReference>
<keyword evidence="6" id="KW-0732">Signal</keyword>
<feature type="domain" description="Disease resistance R13L4/SHOC-2-like LRR" evidence="12">
    <location>
        <begin position="249"/>
        <end position="506"/>
    </location>
</feature>
<evidence type="ECO:0000256" key="2">
    <source>
        <dbReference type="ARBA" id="ARBA00009592"/>
    </source>
</evidence>
<dbReference type="PANTHER" id="PTHR48065:SF11">
    <property type="entry name" value="OS11G0213300 PROTEIN"/>
    <property type="match status" value="1"/>
</dbReference>
<dbReference type="Proteomes" id="UP000029120">
    <property type="component" value="Chromosome 1"/>
</dbReference>
<name>A0A087HP68_ARAAL</name>
<reference evidence="14" key="1">
    <citation type="journal article" date="2015" name="Nat. Plants">
        <title>Genome expansion of Arabis alpina linked with retrotransposition and reduced symmetric DNA methylation.</title>
        <authorList>
            <person name="Willing E.M."/>
            <person name="Rawat V."/>
            <person name="Mandakova T."/>
            <person name="Maumus F."/>
            <person name="James G.V."/>
            <person name="Nordstroem K.J."/>
            <person name="Becker C."/>
            <person name="Warthmann N."/>
            <person name="Chica C."/>
            <person name="Szarzynska B."/>
            <person name="Zytnicki M."/>
            <person name="Albani M.C."/>
            <person name="Kiefer C."/>
            <person name="Bergonzi S."/>
            <person name="Castaings L."/>
            <person name="Mateos J.L."/>
            <person name="Berns M.C."/>
            <person name="Bujdoso N."/>
            <person name="Piofczyk T."/>
            <person name="de Lorenzo L."/>
            <person name="Barrero-Sicilia C."/>
            <person name="Mateos I."/>
            <person name="Piednoel M."/>
            <person name="Hagmann J."/>
            <person name="Chen-Min-Tao R."/>
            <person name="Iglesias-Fernandez R."/>
            <person name="Schuster S.C."/>
            <person name="Alonso-Blanco C."/>
            <person name="Roudier F."/>
            <person name="Carbonero P."/>
            <person name="Paz-Ares J."/>
            <person name="Davis S.J."/>
            <person name="Pecinka A."/>
            <person name="Quesneville H."/>
            <person name="Colot V."/>
            <person name="Lysak M.A."/>
            <person name="Weigel D."/>
            <person name="Coupland G."/>
            <person name="Schneeberger K."/>
        </authorList>
    </citation>
    <scope>NUCLEOTIDE SEQUENCE [LARGE SCALE GENOMIC DNA]</scope>
    <source>
        <strain evidence="14">cv. Pajares</strain>
    </source>
</reference>
<feature type="domain" description="Leucine-rich repeat-containing N-terminal plant-type" evidence="11">
    <location>
        <begin position="53"/>
        <end position="90"/>
    </location>
</feature>
<proteinExistence type="inferred from homology"/>
<evidence type="ECO:0000256" key="10">
    <source>
        <dbReference type="ARBA" id="ARBA00023180"/>
    </source>
</evidence>
<keyword evidence="7" id="KW-0677">Repeat</keyword>
<dbReference type="Pfam" id="PF23598">
    <property type="entry name" value="LRR_14"/>
    <property type="match status" value="1"/>
</dbReference>
<dbReference type="OrthoDB" id="1740823at2759"/>
<keyword evidence="4" id="KW-0433">Leucine-rich repeat</keyword>
<dbReference type="InterPro" id="IPR032675">
    <property type="entry name" value="LRR_dom_sf"/>
</dbReference>
<dbReference type="Gramene" id="KFK43920">
    <property type="protein sequence ID" value="KFK43920"/>
    <property type="gene ID" value="AALP_AA1G191300"/>
</dbReference>
<dbReference type="GO" id="GO:0005886">
    <property type="term" value="C:plasma membrane"/>
    <property type="evidence" value="ECO:0007669"/>
    <property type="project" value="UniProtKB-SubCell"/>
</dbReference>
<evidence type="ECO:0000313" key="14">
    <source>
        <dbReference type="Proteomes" id="UP000029120"/>
    </source>
</evidence>
<organism evidence="13 14">
    <name type="scientific">Arabis alpina</name>
    <name type="common">Alpine rock-cress</name>
    <dbReference type="NCBI Taxonomy" id="50452"/>
    <lineage>
        <taxon>Eukaryota</taxon>
        <taxon>Viridiplantae</taxon>
        <taxon>Streptophyta</taxon>
        <taxon>Embryophyta</taxon>
        <taxon>Tracheophyta</taxon>
        <taxon>Spermatophyta</taxon>
        <taxon>Magnoliopsida</taxon>
        <taxon>eudicotyledons</taxon>
        <taxon>Gunneridae</taxon>
        <taxon>Pentapetalae</taxon>
        <taxon>rosids</taxon>
        <taxon>malvids</taxon>
        <taxon>Brassicales</taxon>
        <taxon>Brassicaceae</taxon>
        <taxon>Arabideae</taxon>
        <taxon>Arabis</taxon>
    </lineage>
</organism>
<evidence type="ECO:0000259" key="12">
    <source>
        <dbReference type="Pfam" id="PF23598"/>
    </source>
</evidence>
<dbReference type="FunFam" id="3.80.10.10:FF:000530">
    <property type="entry name" value="Receptor-like protein 2"/>
    <property type="match status" value="1"/>
</dbReference>
<keyword evidence="10" id="KW-0325">Glycoprotein</keyword>
<dbReference type="PANTHER" id="PTHR48065">
    <property type="entry name" value="OS10G0469600 PROTEIN"/>
    <property type="match status" value="1"/>
</dbReference>
<dbReference type="AlphaFoldDB" id="A0A087HP68"/>
<accession>A0A087HP68</accession>
<evidence type="ECO:0000256" key="7">
    <source>
        <dbReference type="ARBA" id="ARBA00022737"/>
    </source>
</evidence>
<evidence type="ECO:0000256" key="1">
    <source>
        <dbReference type="ARBA" id="ARBA00004251"/>
    </source>
</evidence>
<evidence type="ECO:0000256" key="9">
    <source>
        <dbReference type="ARBA" id="ARBA00023136"/>
    </source>
</evidence>
<dbReference type="InterPro" id="IPR003591">
    <property type="entry name" value="Leu-rich_rpt_typical-subtyp"/>
</dbReference>
<dbReference type="Pfam" id="PF00560">
    <property type="entry name" value="LRR_1"/>
    <property type="match status" value="2"/>
</dbReference>
<evidence type="ECO:0000256" key="3">
    <source>
        <dbReference type="ARBA" id="ARBA00022475"/>
    </source>
</evidence>
<evidence type="ECO:0000256" key="5">
    <source>
        <dbReference type="ARBA" id="ARBA00022692"/>
    </source>
</evidence>
<sequence>MIGEEMSFKAKELVRLSTTKPALPLSSHMHLFLLCVLFLPAFFLTVSEAFCNPQDRESLMWFSGNVSSSVTPLNWNSSVDCCSWEGITCDDSSESHVTAISLPFRGLSGNLHSSVQNLHRLSRLDLSNNCLSGPLPPGLFSALDQLMVLNLSFNSFNGDLPLEQAFDDGSNRFFPIHTIDLSSNLLQGEILSNSTVIQGAINLISFNVSNNSFTGSIPSFMCTSSTQLNKLDFSYNDFAGIIPQELGRCWRLSVLRAGFNNLSGEIPKKIYSLSELEQLFLPGNHLSGKIDDSITRFKKLTSLELYFNHLVGDIPMDIGNLSSLRSLQLHINNSTGSVPISLANCNNLVKLNLRVNRLGGTLSEFDFSQLQRLSALDLGNNSFIGDLPDKVFSCKSLTAIRFAGNKLTGQISPQVRELESLSYLSFSDNNLTNITGALSILQSCRKLSTLIMAKNFYDETVSSNEDFLAPDAFPNLQIFAIGGSRLKGEIPAWLMKMKSLEALDLSLNDKV</sequence>
<dbReference type="Pfam" id="PF08263">
    <property type="entry name" value="LRRNT_2"/>
    <property type="match status" value="1"/>
</dbReference>
<comment type="subcellular location">
    <subcellularLocation>
        <location evidence="1">Cell membrane</location>
        <topology evidence="1">Single-pass type I membrane protein</topology>
    </subcellularLocation>
</comment>
<keyword evidence="3" id="KW-1003">Cell membrane</keyword>
<dbReference type="FunFam" id="3.80.10.10:FF:000213">
    <property type="entry name" value="Tyrosine-sulfated glycopeptide receptor 1"/>
    <property type="match status" value="1"/>
</dbReference>
<keyword evidence="8" id="KW-1133">Transmembrane helix</keyword>
<dbReference type="FunFam" id="3.80.10.10:FF:000403">
    <property type="entry name" value="Receptor-like protein 2"/>
    <property type="match status" value="1"/>
</dbReference>
<dbReference type="OMA" id="CCLINEV"/>
<comment type="similarity">
    <text evidence="2">Belongs to the RLP family.</text>
</comment>
<gene>
    <name evidence="13" type="ordered locus">AALP_Aa1g191300</name>
</gene>
<keyword evidence="9" id="KW-0472">Membrane</keyword>
<evidence type="ECO:0000256" key="8">
    <source>
        <dbReference type="ARBA" id="ARBA00022989"/>
    </source>
</evidence>
<protein>
    <submittedName>
        <fullName evidence="13">Uncharacterized protein</fullName>
    </submittedName>
</protein>
<evidence type="ECO:0000256" key="4">
    <source>
        <dbReference type="ARBA" id="ARBA00022614"/>
    </source>
</evidence>
<keyword evidence="14" id="KW-1185">Reference proteome</keyword>
<dbReference type="EMBL" id="CM002869">
    <property type="protein sequence ID" value="KFK43920.1"/>
    <property type="molecule type" value="Genomic_DNA"/>
</dbReference>
<evidence type="ECO:0000313" key="13">
    <source>
        <dbReference type="EMBL" id="KFK43920.1"/>
    </source>
</evidence>